<gene>
    <name evidence="1" type="ORF">QQ44_26655</name>
</gene>
<dbReference type="Proteomes" id="UP000031004">
    <property type="component" value="Unassembled WGS sequence"/>
</dbReference>
<keyword evidence="2" id="KW-1185">Reference proteome</keyword>
<reference evidence="1 2" key="1">
    <citation type="submission" date="2014-11" db="EMBL/GenBank/DDBJ databases">
        <title>Mycobacterium setense Manresensis Genome.</title>
        <authorList>
            <person name="Rech G."/>
            <person name="Sumoy L."/>
        </authorList>
    </citation>
    <scope>NUCLEOTIDE SEQUENCE [LARGE SCALE GENOMIC DNA]</scope>
    <source>
        <strain evidence="1 2">Manresensis</strain>
    </source>
</reference>
<dbReference type="RefSeq" id="WP_039326417.1">
    <property type="nucleotide sequence ID" value="NZ_JTLZ01000012.1"/>
</dbReference>
<dbReference type="EMBL" id="JTLZ01000012">
    <property type="protein sequence ID" value="KHO20153.1"/>
    <property type="molecule type" value="Genomic_DNA"/>
</dbReference>
<sequence length="168" mass="17602">MKGQDHGGTVAYRLHVIADDAAELVTRAGGLIVDRMMSGWRVTVQLVEGSRADHARPVQILGAELVDADAISEHQDDEECVLVLGADAYEQMTSAEGRQSPIEWAEVLVWDESEGPEPAQLIGHDLSAAAQAFKALAIAAAGVPGGQVAIAELFTSMAAGSGEVTLRA</sequence>
<accession>A0ABR4YN35</accession>
<proteinExistence type="predicted"/>
<evidence type="ECO:0000313" key="1">
    <source>
        <dbReference type="EMBL" id="KHO20153.1"/>
    </source>
</evidence>
<organism evidence="1 2">
    <name type="scientific">Mycolicibacterium setense</name>
    <dbReference type="NCBI Taxonomy" id="431269"/>
    <lineage>
        <taxon>Bacteria</taxon>
        <taxon>Bacillati</taxon>
        <taxon>Actinomycetota</taxon>
        <taxon>Actinomycetes</taxon>
        <taxon>Mycobacteriales</taxon>
        <taxon>Mycobacteriaceae</taxon>
        <taxon>Mycolicibacterium</taxon>
    </lineage>
</organism>
<evidence type="ECO:0000313" key="2">
    <source>
        <dbReference type="Proteomes" id="UP000031004"/>
    </source>
</evidence>
<protein>
    <submittedName>
        <fullName evidence="1">Uncharacterized protein</fullName>
    </submittedName>
</protein>
<comment type="caution">
    <text evidence="1">The sequence shown here is derived from an EMBL/GenBank/DDBJ whole genome shotgun (WGS) entry which is preliminary data.</text>
</comment>
<name>A0ABR4YN35_9MYCO</name>